<sequence>MALDTKLTLSLLALLTGVADLESPKSRIDRRHVVELESGTGAGRADRVFSDHRSIAASSSESLDLAGTLETALGSTAAMARVKIMIIMAAAANVNNVLVGGAESAGWLGPFADVSDKLVVRPGAGIALWAGPADATAYPVTATTADLLQVANSGSGSAVEYDIYLIGASA</sequence>
<name>A0A5M3XF19_9ACTN</name>
<dbReference type="EMBL" id="BLAF01000006">
    <property type="protein sequence ID" value="GES18181.1"/>
    <property type="molecule type" value="Genomic_DNA"/>
</dbReference>
<protein>
    <submittedName>
        <fullName evidence="1">Uncharacterized protein</fullName>
    </submittedName>
</protein>
<proteinExistence type="predicted"/>
<accession>A0A5M3XF19</accession>
<reference evidence="1 2" key="1">
    <citation type="submission" date="2019-10" db="EMBL/GenBank/DDBJ databases">
        <title>Whole genome shotgun sequence of Acrocarpospora pleiomorpha NBRC 16267.</title>
        <authorList>
            <person name="Ichikawa N."/>
            <person name="Kimura A."/>
            <person name="Kitahashi Y."/>
            <person name="Komaki H."/>
            <person name="Oguchi A."/>
        </authorList>
    </citation>
    <scope>NUCLEOTIDE SEQUENCE [LARGE SCALE GENOMIC DNA]</scope>
    <source>
        <strain evidence="1 2">NBRC 16267</strain>
    </source>
</reference>
<evidence type="ECO:0000313" key="2">
    <source>
        <dbReference type="Proteomes" id="UP000377595"/>
    </source>
</evidence>
<keyword evidence="2" id="KW-1185">Reference proteome</keyword>
<comment type="caution">
    <text evidence="1">The sequence shown here is derived from an EMBL/GenBank/DDBJ whole genome shotgun (WGS) entry which is preliminary data.</text>
</comment>
<dbReference type="Proteomes" id="UP000377595">
    <property type="component" value="Unassembled WGS sequence"/>
</dbReference>
<gene>
    <name evidence="1" type="ORF">Aple_010760</name>
</gene>
<dbReference type="AlphaFoldDB" id="A0A5M3XF19"/>
<dbReference type="OrthoDB" id="4218778at2"/>
<organism evidence="1 2">
    <name type="scientific">Acrocarpospora pleiomorpha</name>
    <dbReference type="NCBI Taxonomy" id="90975"/>
    <lineage>
        <taxon>Bacteria</taxon>
        <taxon>Bacillati</taxon>
        <taxon>Actinomycetota</taxon>
        <taxon>Actinomycetes</taxon>
        <taxon>Streptosporangiales</taxon>
        <taxon>Streptosporangiaceae</taxon>
        <taxon>Acrocarpospora</taxon>
    </lineage>
</organism>
<evidence type="ECO:0000313" key="1">
    <source>
        <dbReference type="EMBL" id="GES18181.1"/>
    </source>
</evidence>
<dbReference type="RefSeq" id="WP_155343322.1">
    <property type="nucleotide sequence ID" value="NZ_BAAAHM010000017.1"/>
</dbReference>